<dbReference type="EMBL" id="FPAZ01000001">
    <property type="protein sequence ID" value="SFT32354.1"/>
    <property type="molecule type" value="Genomic_DNA"/>
</dbReference>
<keyword evidence="3" id="KW-1185">Reference proteome</keyword>
<reference evidence="2 3" key="1">
    <citation type="submission" date="2016-10" db="EMBL/GenBank/DDBJ databases">
        <authorList>
            <person name="Varghese N."/>
            <person name="Submissions S."/>
        </authorList>
    </citation>
    <scope>NUCLEOTIDE SEQUENCE [LARGE SCALE GENOMIC DNA]</scope>
    <source>
        <strain evidence="2 3">CGMCC 1.8499</strain>
    </source>
</reference>
<accession>A0ABY1G9L2</accession>
<dbReference type="Proteomes" id="UP000183805">
    <property type="component" value="Unassembled WGS sequence"/>
</dbReference>
<sequence length="239" mass="26806">MNLVNCQAILNNTVQVKLALDAKKRVFVIGDLDADLPKFERALASVNFNAANDVLFALGDVIDRGAHSVALLQRFKELGVYMTLGNHEHMMLESILAQDSGYHALWVENGGRWHYELSEAELVDVCLQLLNCPLSYLIEYAGMTIGLSHTVPQNWHWQNIPRNHSQAVTGLLWDRAITKQGKVIHNQGVDFSIHGHNSTPRPYWIGNTYHIDTNYLGGEPTLVELSSLISDFKQAQSMD</sequence>
<dbReference type="PANTHER" id="PTHR42850">
    <property type="entry name" value="METALLOPHOSPHOESTERASE"/>
    <property type="match status" value="1"/>
</dbReference>
<dbReference type="InterPro" id="IPR004843">
    <property type="entry name" value="Calcineurin-like_PHP"/>
</dbReference>
<comment type="caution">
    <text evidence="2">The sequence shown here is derived from an EMBL/GenBank/DDBJ whole genome shotgun (WGS) entry which is preliminary data.</text>
</comment>
<evidence type="ECO:0000259" key="1">
    <source>
        <dbReference type="Pfam" id="PF00149"/>
    </source>
</evidence>
<gene>
    <name evidence="2" type="ORF">SAMN04487854_10121</name>
</gene>
<evidence type="ECO:0000313" key="3">
    <source>
        <dbReference type="Proteomes" id="UP000183805"/>
    </source>
</evidence>
<evidence type="ECO:0000313" key="2">
    <source>
        <dbReference type="EMBL" id="SFT32354.1"/>
    </source>
</evidence>
<organism evidence="2 3">
    <name type="scientific">Pseudoalteromonas lipolytica</name>
    <dbReference type="NCBI Taxonomy" id="570156"/>
    <lineage>
        <taxon>Bacteria</taxon>
        <taxon>Pseudomonadati</taxon>
        <taxon>Pseudomonadota</taxon>
        <taxon>Gammaproteobacteria</taxon>
        <taxon>Alteromonadales</taxon>
        <taxon>Pseudoalteromonadaceae</taxon>
        <taxon>Pseudoalteromonas</taxon>
    </lineage>
</organism>
<dbReference type="InterPro" id="IPR050126">
    <property type="entry name" value="Ap4A_hydrolase"/>
</dbReference>
<name>A0ABY1G9L2_9GAMM</name>
<dbReference type="PANTHER" id="PTHR42850:SF4">
    <property type="entry name" value="ZINC-DEPENDENT ENDOPOLYPHOSPHATASE"/>
    <property type="match status" value="1"/>
</dbReference>
<dbReference type="InterPro" id="IPR029052">
    <property type="entry name" value="Metallo-depent_PP-like"/>
</dbReference>
<dbReference type="SUPFAM" id="SSF56300">
    <property type="entry name" value="Metallo-dependent phosphatases"/>
    <property type="match status" value="1"/>
</dbReference>
<feature type="domain" description="Calcineurin-like phosphoesterase" evidence="1">
    <location>
        <begin position="25"/>
        <end position="153"/>
    </location>
</feature>
<dbReference type="RefSeq" id="WP_051501766.1">
    <property type="nucleotide sequence ID" value="NZ_FPAZ01000001.1"/>
</dbReference>
<protein>
    <submittedName>
        <fullName evidence="2">Serine/threonine protein phosphatase 1</fullName>
    </submittedName>
</protein>
<dbReference type="Pfam" id="PF00149">
    <property type="entry name" value="Metallophos"/>
    <property type="match status" value="1"/>
</dbReference>
<dbReference type="Gene3D" id="3.60.21.10">
    <property type="match status" value="1"/>
</dbReference>
<proteinExistence type="predicted"/>